<evidence type="ECO:0000313" key="12">
    <source>
        <dbReference type="Proteomes" id="UP001180020"/>
    </source>
</evidence>
<comment type="pathway">
    <text evidence="2">Secondary metabolite biosynthesis.</text>
</comment>
<gene>
    <name evidence="11" type="ORF">QJS10_CPA08g00473</name>
</gene>
<dbReference type="GO" id="GO:0006629">
    <property type="term" value="P:lipid metabolic process"/>
    <property type="evidence" value="ECO:0007669"/>
    <property type="project" value="InterPro"/>
</dbReference>
<evidence type="ECO:0000256" key="8">
    <source>
        <dbReference type="ARBA" id="ARBA00023315"/>
    </source>
</evidence>
<organism evidence="11 12">
    <name type="scientific">Acorus calamus</name>
    <name type="common">Sweet flag</name>
    <dbReference type="NCBI Taxonomy" id="4465"/>
    <lineage>
        <taxon>Eukaryota</taxon>
        <taxon>Viridiplantae</taxon>
        <taxon>Streptophyta</taxon>
        <taxon>Embryophyta</taxon>
        <taxon>Tracheophyta</taxon>
        <taxon>Spermatophyta</taxon>
        <taxon>Magnoliopsida</taxon>
        <taxon>Liliopsida</taxon>
        <taxon>Acoraceae</taxon>
        <taxon>Acorus</taxon>
    </lineage>
</organism>
<dbReference type="PANTHER" id="PTHR31595:SF57">
    <property type="entry name" value="OS04G0481900 PROTEIN"/>
    <property type="match status" value="1"/>
</dbReference>
<keyword evidence="4" id="KW-0808">Transferase</keyword>
<dbReference type="PIRSF" id="PIRSF037006">
    <property type="entry name" value="Wax_synthase"/>
    <property type="match status" value="1"/>
</dbReference>
<feature type="transmembrane region" description="Helical" evidence="9">
    <location>
        <begin position="214"/>
        <end position="232"/>
    </location>
</feature>
<keyword evidence="7 9" id="KW-0472">Membrane</keyword>
<dbReference type="InterPro" id="IPR044851">
    <property type="entry name" value="Wax_synthase"/>
</dbReference>
<comment type="subcellular location">
    <subcellularLocation>
        <location evidence="1">Membrane</location>
        <topology evidence="1">Multi-pass membrane protein</topology>
    </subcellularLocation>
</comment>
<sequence>MESEIQNLMKVTIWVLLSLTYTHHFTPKTPPGLPRLLLLLPVLLLFILLPLSFSSLHLRGISAFFLSWLANFKLLLLSFNSGPLSTNLSLLSFISSTALPIKIHKSQTPPPPKPPLFLSIKTLLLILIITLYRYKDSIPNWVLLSLYSLHVYLALEIVLASAAWAARVLIRAEIEPQTDEPYLASSLREFWGRRWNLTVTRVLRPAVYDPLRRLGWGAAAAAGGVVFLVSGLMHEVMFWYLGGGGPTWVVTWFFVVHGVCVALEREVGRVLEGWGVRVHRVVKVVLTVGFVLVSAGWWFWPPLLGTGVDVVVIEEYGRIGEWVMGGWKDFVGFSWKGFFVLRFFGE</sequence>
<dbReference type="GO" id="GO:0008374">
    <property type="term" value="F:O-acyltransferase activity"/>
    <property type="evidence" value="ECO:0007669"/>
    <property type="project" value="InterPro"/>
</dbReference>
<keyword evidence="12" id="KW-1185">Reference proteome</keyword>
<evidence type="ECO:0000256" key="1">
    <source>
        <dbReference type="ARBA" id="ARBA00004141"/>
    </source>
</evidence>
<comment type="caution">
    <text evidence="11">The sequence shown here is derived from an EMBL/GenBank/DDBJ whole genome shotgun (WGS) entry which is preliminary data.</text>
</comment>
<evidence type="ECO:0000256" key="3">
    <source>
        <dbReference type="ARBA" id="ARBA00007282"/>
    </source>
</evidence>
<feature type="transmembrane region" description="Helical" evidence="9">
    <location>
        <begin position="146"/>
        <end position="166"/>
    </location>
</feature>
<reference evidence="11" key="2">
    <citation type="submission" date="2023-06" db="EMBL/GenBank/DDBJ databases">
        <authorList>
            <person name="Ma L."/>
            <person name="Liu K.-W."/>
            <person name="Li Z."/>
            <person name="Hsiao Y.-Y."/>
            <person name="Qi Y."/>
            <person name="Fu T."/>
            <person name="Tang G."/>
            <person name="Zhang D."/>
            <person name="Sun W.-H."/>
            <person name="Liu D.-K."/>
            <person name="Li Y."/>
            <person name="Chen G.-Z."/>
            <person name="Liu X.-D."/>
            <person name="Liao X.-Y."/>
            <person name="Jiang Y.-T."/>
            <person name="Yu X."/>
            <person name="Hao Y."/>
            <person name="Huang J."/>
            <person name="Zhao X.-W."/>
            <person name="Ke S."/>
            <person name="Chen Y.-Y."/>
            <person name="Wu W.-L."/>
            <person name="Hsu J.-L."/>
            <person name="Lin Y.-F."/>
            <person name="Huang M.-D."/>
            <person name="Li C.-Y."/>
            <person name="Huang L."/>
            <person name="Wang Z.-W."/>
            <person name="Zhao X."/>
            <person name="Zhong W.-Y."/>
            <person name="Peng D.-H."/>
            <person name="Ahmad S."/>
            <person name="Lan S."/>
            <person name="Zhang J.-S."/>
            <person name="Tsai W.-C."/>
            <person name="Van De Peer Y."/>
            <person name="Liu Z.-J."/>
        </authorList>
    </citation>
    <scope>NUCLEOTIDE SEQUENCE</scope>
    <source>
        <strain evidence="11">CP</strain>
        <tissue evidence="11">Leaves</tissue>
    </source>
</reference>
<accession>A0AAV9EAK1</accession>
<evidence type="ECO:0000256" key="9">
    <source>
        <dbReference type="SAM" id="Phobius"/>
    </source>
</evidence>
<feature type="transmembrane region" description="Helical" evidence="9">
    <location>
        <begin position="36"/>
        <end position="53"/>
    </location>
</feature>
<evidence type="ECO:0000256" key="4">
    <source>
        <dbReference type="ARBA" id="ARBA00022679"/>
    </source>
</evidence>
<evidence type="ECO:0000259" key="10">
    <source>
        <dbReference type="Pfam" id="PF13813"/>
    </source>
</evidence>
<feature type="transmembrane region" description="Helical" evidence="9">
    <location>
        <begin position="115"/>
        <end position="134"/>
    </location>
</feature>
<dbReference type="EMBL" id="JAUJYO010000008">
    <property type="protein sequence ID" value="KAK1310246.1"/>
    <property type="molecule type" value="Genomic_DNA"/>
</dbReference>
<protein>
    <recommendedName>
        <fullName evidence="10">Wax synthase domain-containing protein</fullName>
    </recommendedName>
</protein>
<evidence type="ECO:0000256" key="2">
    <source>
        <dbReference type="ARBA" id="ARBA00005179"/>
    </source>
</evidence>
<reference evidence="11" key="1">
    <citation type="journal article" date="2023" name="Nat. Commun.">
        <title>Diploid and tetraploid genomes of Acorus and the evolution of monocots.</title>
        <authorList>
            <person name="Ma L."/>
            <person name="Liu K.W."/>
            <person name="Li Z."/>
            <person name="Hsiao Y.Y."/>
            <person name="Qi Y."/>
            <person name="Fu T."/>
            <person name="Tang G.D."/>
            <person name="Zhang D."/>
            <person name="Sun W.H."/>
            <person name="Liu D.K."/>
            <person name="Li Y."/>
            <person name="Chen G.Z."/>
            <person name="Liu X.D."/>
            <person name="Liao X.Y."/>
            <person name="Jiang Y.T."/>
            <person name="Yu X."/>
            <person name="Hao Y."/>
            <person name="Huang J."/>
            <person name="Zhao X.W."/>
            <person name="Ke S."/>
            <person name="Chen Y.Y."/>
            <person name="Wu W.L."/>
            <person name="Hsu J.L."/>
            <person name="Lin Y.F."/>
            <person name="Huang M.D."/>
            <person name="Li C.Y."/>
            <person name="Huang L."/>
            <person name="Wang Z.W."/>
            <person name="Zhao X."/>
            <person name="Zhong W.Y."/>
            <person name="Peng D.H."/>
            <person name="Ahmad S."/>
            <person name="Lan S."/>
            <person name="Zhang J.S."/>
            <person name="Tsai W.C."/>
            <person name="Van de Peer Y."/>
            <person name="Liu Z.J."/>
        </authorList>
    </citation>
    <scope>NUCLEOTIDE SEQUENCE</scope>
    <source>
        <strain evidence="11">CP</strain>
    </source>
</reference>
<keyword evidence="6 9" id="KW-1133">Transmembrane helix</keyword>
<evidence type="ECO:0000256" key="5">
    <source>
        <dbReference type="ARBA" id="ARBA00022692"/>
    </source>
</evidence>
<evidence type="ECO:0000256" key="6">
    <source>
        <dbReference type="ARBA" id="ARBA00022989"/>
    </source>
</evidence>
<name>A0AAV9EAK1_ACOCL</name>
<dbReference type="Proteomes" id="UP001180020">
    <property type="component" value="Unassembled WGS sequence"/>
</dbReference>
<evidence type="ECO:0000313" key="11">
    <source>
        <dbReference type="EMBL" id="KAK1310246.1"/>
    </source>
</evidence>
<comment type="similarity">
    <text evidence="3">Belongs to the wax synthase family.</text>
</comment>
<dbReference type="InterPro" id="IPR032805">
    <property type="entry name" value="Wax_synthase_dom"/>
</dbReference>
<proteinExistence type="inferred from homology"/>
<feature type="transmembrane region" description="Helical" evidence="9">
    <location>
        <begin position="7"/>
        <end position="24"/>
    </location>
</feature>
<feature type="transmembrane region" description="Helical" evidence="9">
    <location>
        <begin position="281"/>
        <end position="300"/>
    </location>
</feature>
<dbReference type="Pfam" id="PF13813">
    <property type="entry name" value="MBOAT_2"/>
    <property type="match status" value="1"/>
</dbReference>
<evidence type="ECO:0000256" key="7">
    <source>
        <dbReference type="ARBA" id="ARBA00023136"/>
    </source>
</evidence>
<keyword evidence="8" id="KW-0012">Acyltransferase</keyword>
<dbReference type="GO" id="GO:0016020">
    <property type="term" value="C:membrane"/>
    <property type="evidence" value="ECO:0007669"/>
    <property type="project" value="UniProtKB-SubCell"/>
</dbReference>
<dbReference type="AlphaFoldDB" id="A0AAV9EAK1"/>
<dbReference type="PANTHER" id="PTHR31595">
    <property type="entry name" value="LONG-CHAIN-ALCOHOL O-FATTY-ACYLTRANSFERASE 3-RELATED"/>
    <property type="match status" value="1"/>
</dbReference>
<feature type="transmembrane region" description="Helical" evidence="9">
    <location>
        <begin position="238"/>
        <end position="260"/>
    </location>
</feature>
<keyword evidence="5 9" id="KW-0812">Transmembrane</keyword>
<dbReference type="InterPro" id="IPR017088">
    <property type="entry name" value="Wax_synthase_Magnoliopsida"/>
</dbReference>
<feature type="domain" description="Wax synthase" evidence="10">
    <location>
        <begin position="175"/>
        <end position="255"/>
    </location>
</feature>